<feature type="signal peptide" evidence="1">
    <location>
        <begin position="1"/>
        <end position="33"/>
    </location>
</feature>
<reference evidence="3" key="1">
    <citation type="submission" date="2020-10" db="EMBL/GenBank/DDBJ databases">
        <authorList>
            <person name="Castelo-Branco R."/>
            <person name="Eusebio N."/>
            <person name="Adriana R."/>
            <person name="Vieira A."/>
            <person name="Brugerolle De Fraissinette N."/>
            <person name="Rezende De Castro R."/>
            <person name="Schneider M.P."/>
            <person name="Vasconcelos V."/>
            <person name="Leao P.N."/>
        </authorList>
    </citation>
    <scope>NUCLEOTIDE SEQUENCE</scope>
    <source>
        <strain evidence="3">LEGE 11480</strain>
    </source>
</reference>
<dbReference type="Pfam" id="PF00395">
    <property type="entry name" value="SLH"/>
    <property type="match status" value="3"/>
</dbReference>
<feature type="domain" description="SLH" evidence="2">
    <location>
        <begin position="158"/>
        <end position="222"/>
    </location>
</feature>
<keyword evidence="4" id="KW-1185">Reference proteome</keyword>
<dbReference type="PANTHER" id="PTHR43308:SF5">
    <property type="entry name" value="S-LAYER PROTEIN _ PEPTIDOGLYCAN ENDO-BETA-N-ACETYLGLUCOSAMINIDASE"/>
    <property type="match status" value="1"/>
</dbReference>
<accession>A0A928VSQ8</accession>
<feature type="chain" id="PRO_5037886353" evidence="1">
    <location>
        <begin position="34"/>
        <end position="410"/>
    </location>
</feature>
<evidence type="ECO:0000313" key="3">
    <source>
        <dbReference type="EMBL" id="MBE9033053.1"/>
    </source>
</evidence>
<comment type="caution">
    <text evidence="3">The sequence shown here is derived from an EMBL/GenBank/DDBJ whole genome shotgun (WGS) entry which is preliminary data.</text>
</comment>
<dbReference type="PANTHER" id="PTHR43308">
    <property type="entry name" value="OUTER MEMBRANE PROTEIN ALPHA-RELATED"/>
    <property type="match status" value="1"/>
</dbReference>
<dbReference type="Proteomes" id="UP000625316">
    <property type="component" value="Unassembled WGS sequence"/>
</dbReference>
<gene>
    <name evidence="3" type="ORF">IQ266_25275</name>
</gene>
<organism evidence="3 4">
    <name type="scientific">Romeriopsis navalis LEGE 11480</name>
    <dbReference type="NCBI Taxonomy" id="2777977"/>
    <lineage>
        <taxon>Bacteria</taxon>
        <taxon>Bacillati</taxon>
        <taxon>Cyanobacteriota</taxon>
        <taxon>Cyanophyceae</taxon>
        <taxon>Leptolyngbyales</taxon>
        <taxon>Leptolyngbyaceae</taxon>
        <taxon>Romeriopsis</taxon>
        <taxon>Romeriopsis navalis</taxon>
    </lineage>
</organism>
<dbReference type="EMBL" id="JADEXQ010000146">
    <property type="protein sequence ID" value="MBE9033053.1"/>
    <property type="molecule type" value="Genomic_DNA"/>
</dbReference>
<dbReference type="InterPro" id="IPR001119">
    <property type="entry name" value="SLH_dom"/>
</dbReference>
<evidence type="ECO:0000259" key="2">
    <source>
        <dbReference type="PROSITE" id="PS51272"/>
    </source>
</evidence>
<keyword evidence="1" id="KW-0732">Signal</keyword>
<evidence type="ECO:0000256" key="1">
    <source>
        <dbReference type="SAM" id="SignalP"/>
    </source>
</evidence>
<dbReference type="InterPro" id="IPR051465">
    <property type="entry name" value="Cell_Envelope_Struct_Comp"/>
</dbReference>
<feature type="domain" description="SLH" evidence="2">
    <location>
        <begin position="33"/>
        <end position="96"/>
    </location>
</feature>
<name>A0A928VSQ8_9CYAN</name>
<proteinExistence type="predicted"/>
<sequence>MFRSLQTSTALAMTLGMSAIAIAPAMMATPAQAQTNFNDVSSSYWANDFIQSLSSRGVIAGFPDGSFRPNDLVTRAQFASMVSGAFSTPNVRSAVSFPDVASSYWGANAISNAYQKGFMSGYPNGTFNPNQNIPRVQSLVALANGLGHSPNGDVNSILNYYNDSSSIPSYARSSVAAATNKGMVVNYPNLTQLNPNRSMTRAEAAAFIYQALRSKGTVGQIASSYIVSGTPVAAAQVKIPSGTVLPVKYDKADKILLGKNEPVPSNIAMTIPQNIVNSAGKILIPTGSTVEGKLVVDDGAAQFMAERLIMTNGDRYDLNAVSEKITTTETIRKGASATGVIKGTVLGAAAAAGITAVTGDRNINAWETLAGAGAGALAGLIFSKDKVELISVQPNTDLAIQLKSELVLPQ</sequence>
<dbReference type="RefSeq" id="WP_264327865.1">
    <property type="nucleotide sequence ID" value="NZ_JADEXQ010000146.1"/>
</dbReference>
<dbReference type="AlphaFoldDB" id="A0A928VSQ8"/>
<evidence type="ECO:0000313" key="4">
    <source>
        <dbReference type="Proteomes" id="UP000625316"/>
    </source>
</evidence>
<feature type="domain" description="SLH" evidence="2">
    <location>
        <begin position="97"/>
        <end position="156"/>
    </location>
</feature>
<dbReference type="PROSITE" id="PS51272">
    <property type="entry name" value="SLH"/>
    <property type="match status" value="3"/>
</dbReference>
<protein>
    <submittedName>
        <fullName evidence="3">S-layer homology domain-containing protein</fullName>
    </submittedName>
</protein>